<dbReference type="Proteomes" id="UP000319949">
    <property type="component" value="Unassembled WGS sequence"/>
</dbReference>
<dbReference type="GO" id="GO:0004650">
    <property type="term" value="F:polygalacturonase activity"/>
    <property type="evidence" value="ECO:0007669"/>
    <property type="project" value="InterPro"/>
</dbReference>
<comment type="similarity">
    <text evidence="1 4">Belongs to the glycosyl hydrolase 28 family.</text>
</comment>
<dbReference type="PANTHER" id="PTHR31339">
    <property type="entry name" value="PECTIN LYASE-RELATED"/>
    <property type="match status" value="1"/>
</dbReference>
<evidence type="ECO:0000256" key="3">
    <source>
        <dbReference type="ARBA" id="ARBA00023295"/>
    </source>
</evidence>
<evidence type="ECO:0000256" key="2">
    <source>
        <dbReference type="ARBA" id="ARBA00022801"/>
    </source>
</evidence>
<dbReference type="PANTHER" id="PTHR31339:SF9">
    <property type="entry name" value="PLASMIN AND FIBRONECTIN-BINDING PROTEIN A"/>
    <property type="match status" value="1"/>
</dbReference>
<dbReference type="AlphaFoldDB" id="A0A560DPJ8"/>
<dbReference type="PROSITE" id="PS00502">
    <property type="entry name" value="POLYGALACTURONASE"/>
    <property type="match status" value="1"/>
</dbReference>
<dbReference type="InterPro" id="IPR006626">
    <property type="entry name" value="PbH1"/>
</dbReference>
<dbReference type="EMBL" id="VITK01000005">
    <property type="protein sequence ID" value="TWA98962.1"/>
    <property type="molecule type" value="Genomic_DNA"/>
</dbReference>
<protein>
    <submittedName>
        <fullName evidence="5">Polygalacturonase</fullName>
    </submittedName>
</protein>
<sequence length="358" mass="38676">MKSGVMLWIERDATLIALAQPKAYDKGSGNCGRIGGKGDGCRPFISFFKTRGGGIYGDGIIDGQGGALMVGAGESWWQLARRAQTEGGNQNVPRLIQVDRAQDITFHGITLRNAPNFHVAMNRVEGATFWGVTIDTPADARNTDGIDPGASQDVTITHCNIRTGDDNVAIKAGTNGPVRYISIIDNYFGWGHGMSIGSEISSGVSDILVHGLTLEGTTSGLRIKSDVSRGGLVERVTYENVCLRNNRWPIYFDTRYDPQAHGDEIPVYRQIALRHVRGGDGALVMHGLDLAHPLEIELEDVRFAESATWQVENANVVGSGVWPPLRDGQGPVSSSVWEGCAKAFFKTPSKRTIGSVPQ</sequence>
<dbReference type="Gene3D" id="2.160.20.10">
    <property type="entry name" value="Single-stranded right-handed beta-helix, Pectin lyase-like"/>
    <property type="match status" value="1"/>
</dbReference>
<accession>A0A560DPJ8</accession>
<dbReference type="GO" id="GO:0005975">
    <property type="term" value="P:carbohydrate metabolic process"/>
    <property type="evidence" value="ECO:0007669"/>
    <property type="project" value="InterPro"/>
</dbReference>
<evidence type="ECO:0000256" key="4">
    <source>
        <dbReference type="RuleBase" id="RU361169"/>
    </source>
</evidence>
<evidence type="ECO:0000313" key="5">
    <source>
        <dbReference type="EMBL" id="TWA98962.1"/>
    </source>
</evidence>
<name>A0A560DPJ8_9BRAD</name>
<dbReference type="InterPro" id="IPR012334">
    <property type="entry name" value="Pectin_lyas_fold"/>
</dbReference>
<gene>
    <name evidence="5" type="ORF">FBZ96_105641</name>
</gene>
<keyword evidence="3 4" id="KW-0326">Glycosidase</keyword>
<evidence type="ECO:0000313" key="6">
    <source>
        <dbReference type="Proteomes" id="UP000319949"/>
    </source>
</evidence>
<dbReference type="SMART" id="SM00710">
    <property type="entry name" value="PbH1"/>
    <property type="match status" value="5"/>
</dbReference>
<keyword evidence="6" id="KW-1185">Reference proteome</keyword>
<comment type="caution">
    <text evidence="5">The sequence shown here is derived from an EMBL/GenBank/DDBJ whole genome shotgun (WGS) entry which is preliminary data.</text>
</comment>
<dbReference type="Pfam" id="PF00295">
    <property type="entry name" value="Glyco_hydro_28"/>
    <property type="match status" value="1"/>
</dbReference>
<dbReference type="InterPro" id="IPR051801">
    <property type="entry name" value="GH28_Enzymes"/>
</dbReference>
<dbReference type="STRING" id="1803665.GCA_001641335_05431"/>
<dbReference type="SUPFAM" id="SSF51126">
    <property type="entry name" value="Pectin lyase-like"/>
    <property type="match status" value="1"/>
</dbReference>
<dbReference type="InterPro" id="IPR000743">
    <property type="entry name" value="Glyco_hydro_28"/>
</dbReference>
<dbReference type="InterPro" id="IPR011050">
    <property type="entry name" value="Pectin_lyase_fold/virulence"/>
</dbReference>
<proteinExistence type="inferred from homology"/>
<reference evidence="5 6" key="1">
    <citation type="submission" date="2019-06" db="EMBL/GenBank/DDBJ databases">
        <title>Genomic Encyclopedia of Type Strains, Phase IV (KMG-V): Genome sequencing to study the core and pangenomes of soil and plant-associated prokaryotes.</title>
        <authorList>
            <person name="Whitman W."/>
        </authorList>
    </citation>
    <scope>NUCLEOTIDE SEQUENCE [LARGE SCALE GENOMIC DNA]</scope>
    <source>
        <strain evidence="5 6">BR 510</strain>
    </source>
</reference>
<organism evidence="5 6">
    <name type="scientific">Bradyrhizobium stylosanthis</name>
    <dbReference type="NCBI Taxonomy" id="1803665"/>
    <lineage>
        <taxon>Bacteria</taxon>
        <taxon>Pseudomonadati</taxon>
        <taxon>Pseudomonadota</taxon>
        <taxon>Alphaproteobacteria</taxon>
        <taxon>Hyphomicrobiales</taxon>
        <taxon>Nitrobacteraceae</taxon>
        <taxon>Bradyrhizobium</taxon>
    </lineage>
</organism>
<evidence type="ECO:0000256" key="1">
    <source>
        <dbReference type="ARBA" id="ARBA00008834"/>
    </source>
</evidence>
<keyword evidence="2 4" id="KW-0378">Hydrolase</keyword>